<dbReference type="InterPro" id="IPR026891">
    <property type="entry name" value="Fn3-like"/>
</dbReference>
<dbReference type="Gene3D" id="3.40.50.1700">
    <property type="entry name" value="Glycoside hydrolase family 3 C-terminal domain"/>
    <property type="match status" value="1"/>
</dbReference>
<dbReference type="InterPro" id="IPR036962">
    <property type="entry name" value="Glyco_hydro_3_N_sf"/>
</dbReference>
<evidence type="ECO:0000256" key="1">
    <source>
        <dbReference type="ARBA" id="ARBA00005336"/>
    </source>
</evidence>
<evidence type="ECO:0000259" key="4">
    <source>
        <dbReference type="SMART" id="SM01217"/>
    </source>
</evidence>
<protein>
    <submittedName>
        <fullName evidence="5">Glycoside hydrolase family 3 C-terminal domain-containing protein</fullName>
    </submittedName>
</protein>
<organism evidence="5 6">
    <name type="scientific">Autumnicola edwardsiae</name>
    <dbReference type="NCBI Taxonomy" id="3075594"/>
    <lineage>
        <taxon>Bacteria</taxon>
        <taxon>Pseudomonadati</taxon>
        <taxon>Bacteroidota</taxon>
        <taxon>Flavobacteriia</taxon>
        <taxon>Flavobacteriales</taxon>
        <taxon>Flavobacteriaceae</taxon>
        <taxon>Autumnicola</taxon>
    </lineage>
</organism>
<evidence type="ECO:0000256" key="3">
    <source>
        <dbReference type="ARBA" id="ARBA00022801"/>
    </source>
</evidence>
<evidence type="ECO:0000313" key="5">
    <source>
        <dbReference type="EMBL" id="MDT0650642.1"/>
    </source>
</evidence>
<dbReference type="RefSeq" id="WP_311484812.1">
    <property type="nucleotide sequence ID" value="NZ_JAVRHP010000052.1"/>
</dbReference>
<keyword evidence="6" id="KW-1185">Reference proteome</keyword>
<dbReference type="SMART" id="SM01217">
    <property type="entry name" value="Fn3_like"/>
    <property type="match status" value="1"/>
</dbReference>
<dbReference type="EMBL" id="JAVRHP010000052">
    <property type="protein sequence ID" value="MDT0650642.1"/>
    <property type="molecule type" value="Genomic_DNA"/>
</dbReference>
<evidence type="ECO:0000256" key="2">
    <source>
        <dbReference type="ARBA" id="ARBA00022729"/>
    </source>
</evidence>
<dbReference type="GO" id="GO:0016787">
    <property type="term" value="F:hydrolase activity"/>
    <property type="evidence" value="ECO:0007669"/>
    <property type="project" value="UniProtKB-KW"/>
</dbReference>
<proteinExistence type="inferred from homology"/>
<dbReference type="InterPro" id="IPR017853">
    <property type="entry name" value="GH"/>
</dbReference>
<comment type="caution">
    <text evidence="5">The sequence shown here is derived from an EMBL/GenBank/DDBJ whole genome shotgun (WGS) entry which is preliminary data.</text>
</comment>
<dbReference type="Pfam" id="PF00933">
    <property type="entry name" value="Glyco_hydro_3"/>
    <property type="match status" value="1"/>
</dbReference>
<dbReference type="PANTHER" id="PTHR42721">
    <property type="entry name" value="SUGAR HYDROLASE-RELATED"/>
    <property type="match status" value="1"/>
</dbReference>
<feature type="domain" description="Fibronectin type III-like" evidence="4">
    <location>
        <begin position="655"/>
        <end position="722"/>
    </location>
</feature>
<gene>
    <name evidence="5" type="ORF">RM529_10825</name>
</gene>
<dbReference type="Pfam" id="PF14310">
    <property type="entry name" value="Fn3-like"/>
    <property type="match status" value="1"/>
</dbReference>
<dbReference type="InterPro" id="IPR002772">
    <property type="entry name" value="Glyco_hydro_3_C"/>
</dbReference>
<keyword evidence="2" id="KW-0732">Signal</keyword>
<dbReference type="Pfam" id="PF01915">
    <property type="entry name" value="Glyco_hydro_3_C"/>
    <property type="match status" value="1"/>
</dbReference>
<dbReference type="Gene3D" id="2.60.40.10">
    <property type="entry name" value="Immunoglobulins"/>
    <property type="match status" value="1"/>
</dbReference>
<dbReference type="PRINTS" id="PR00133">
    <property type="entry name" value="GLHYDRLASE3"/>
</dbReference>
<evidence type="ECO:0000313" key="6">
    <source>
        <dbReference type="Proteomes" id="UP001248819"/>
    </source>
</evidence>
<dbReference type="InterPro" id="IPR013783">
    <property type="entry name" value="Ig-like_fold"/>
</dbReference>
<keyword evidence="3 5" id="KW-0378">Hydrolase</keyword>
<dbReference type="Proteomes" id="UP001248819">
    <property type="component" value="Unassembled WGS sequence"/>
</dbReference>
<comment type="similarity">
    <text evidence="1">Belongs to the glycosyl hydrolase 3 family.</text>
</comment>
<dbReference type="SUPFAM" id="SSF51445">
    <property type="entry name" value="(Trans)glycosidases"/>
    <property type="match status" value="1"/>
</dbReference>
<dbReference type="InterPro" id="IPR001764">
    <property type="entry name" value="Glyco_hydro_3_N"/>
</dbReference>
<dbReference type="InterPro" id="IPR044993">
    <property type="entry name" value="BXL"/>
</dbReference>
<sequence>MNKSNLLKIFIGLWVFLPVKAQEKIFPDKFDGEIQSLINSMTLEEKVHQLATEYPNANKRLDIENLSAGECLHGLKMPGATVFPQALAMASTWDEALIEKMGNVVAKEARAYGIHQCYSPMISVTRDARWGRIEETFGEDPFLVGSIGSAYIKGLQGMGDQRFDKDHIIATAKHFVADGEPMAGDNGAAMDISEYQLQNVHLYPFRMAINEALVGSIMPAHHLLNGIPCHVNQHIMKDVLRDQYSWDGLVVSDNRDLERLKSIFNFVHDYEDAAKKALEAGVHQELAIFEGWTKERMYGDNLVKAVGDGIIDEELVNQAVAMVLKAKFALGLIGGNVDERFDMILHPENGKPKAISFEDSEMFSKADYFGVPRNNYKEILNSPAHNQLALEVARKSITLLKNDNQLLPLNFNKYKNIAVIGPNANEVRLGGYSSSRPKYFVTVLEGIKQMAGKEANVRFAQGCDFTEEENKIPEAVDLAMESDVIILVVGGSEETTMENEDTDDLALPGAQDKLIKAIATTGKPYVVFLINGRPRAIEWAAEHAPAILEGWYLGQDTGTAVAEVLFGKVNPGGKLPVTFPRNVGQVPMFYNKLETGRPRKIYKSDPEPLFHFGHGLSYTTFSITDINLRTKSITVGDSTTIRLTIKNTGTVKGDEVVQLYIHDLLSERIRPQKELRGFKRIFLNAGESRVIQFNIGEKQLEYWNGDWRVEPGEYEIMIGTSSEKLSKHKLTVTKA</sequence>
<name>A0ABU3CW99_9FLAO</name>
<dbReference type="PANTHER" id="PTHR42721:SF3">
    <property type="entry name" value="BETA-D-XYLOSIDASE 5-RELATED"/>
    <property type="match status" value="1"/>
</dbReference>
<dbReference type="Gene3D" id="3.20.20.300">
    <property type="entry name" value="Glycoside hydrolase, family 3, N-terminal domain"/>
    <property type="match status" value="1"/>
</dbReference>
<reference evidence="5 6" key="1">
    <citation type="submission" date="2023-09" db="EMBL/GenBank/DDBJ databases">
        <authorList>
            <person name="Rey-Velasco X."/>
        </authorList>
    </citation>
    <scope>NUCLEOTIDE SEQUENCE [LARGE SCALE GENOMIC DNA]</scope>
    <source>
        <strain evidence="5 6">F297</strain>
    </source>
</reference>
<dbReference type="SUPFAM" id="SSF52279">
    <property type="entry name" value="Beta-D-glucan exohydrolase, C-terminal domain"/>
    <property type="match status" value="1"/>
</dbReference>
<accession>A0ABU3CW99</accession>
<dbReference type="InterPro" id="IPR036881">
    <property type="entry name" value="Glyco_hydro_3_C_sf"/>
</dbReference>